<reference evidence="11 12" key="1">
    <citation type="journal article" date="2015" name="Nature">
        <title>rRNA introns, odd ribosomes, and small enigmatic genomes across a large radiation of phyla.</title>
        <authorList>
            <person name="Brown C.T."/>
            <person name="Hug L.A."/>
            <person name="Thomas B.C."/>
            <person name="Sharon I."/>
            <person name="Castelle C.J."/>
            <person name="Singh A."/>
            <person name="Wilkins M.J."/>
            <person name="Williams K.H."/>
            <person name="Banfield J.F."/>
        </authorList>
    </citation>
    <scope>NUCLEOTIDE SEQUENCE [LARGE SCALE GENOMIC DNA]</scope>
</reference>
<evidence type="ECO:0000256" key="8">
    <source>
        <dbReference type="PIRSR" id="PIRSR618044-2"/>
    </source>
</evidence>
<accession>A0A0G1L8T3</accession>
<feature type="binding site" evidence="8">
    <location>
        <position position="268"/>
    </location>
    <ligand>
        <name>substrate</name>
    </ligand>
</feature>
<keyword evidence="5" id="KW-0573">Peptidoglycan synthesis</keyword>
<evidence type="ECO:0000256" key="2">
    <source>
        <dbReference type="ARBA" id="ARBA00022729"/>
    </source>
</evidence>
<dbReference type="InterPro" id="IPR012338">
    <property type="entry name" value="Beta-lactam/transpept-like"/>
</dbReference>
<dbReference type="PANTHER" id="PTHR21581">
    <property type="entry name" value="D-ALANYL-D-ALANINE CARBOXYPEPTIDASE"/>
    <property type="match status" value="1"/>
</dbReference>
<keyword evidence="11" id="KW-0645">Protease</keyword>
<dbReference type="GO" id="GO:0008360">
    <property type="term" value="P:regulation of cell shape"/>
    <property type="evidence" value="ECO:0007669"/>
    <property type="project" value="UniProtKB-KW"/>
</dbReference>
<keyword evidence="3" id="KW-0378">Hydrolase</keyword>
<dbReference type="GO" id="GO:0009252">
    <property type="term" value="P:peptidoglycan biosynthetic process"/>
    <property type="evidence" value="ECO:0007669"/>
    <property type="project" value="UniProtKB-KW"/>
</dbReference>
<evidence type="ECO:0000259" key="10">
    <source>
        <dbReference type="Pfam" id="PF00768"/>
    </source>
</evidence>
<dbReference type="GO" id="GO:0009002">
    <property type="term" value="F:serine-type D-Ala-D-Ala carboxypeptidase activity"/>
    <property type="evidence" value="ECO:0007669"/>
    <property type="project" value="InterPro"/>
</dbReference>
<evidence type="ECO:0000256" key="5">
    <source>
        <dbReference type="ARBA" id="ARBA00022984"/>
    </source>
</evidence>
<keyword evidence="6" id="KW-0961">Cell wall biogenesis/degradation</keyword>
<evidence type="ECO:0000313" key="11">
    <source>
        <dbReference type="EMBL" id="KKT92371.1"/>
    </source>
</evidence>
<dbReference type="SUPFAM" id="SSF56601">
    <property type="entry name" value="beta-lactamase/transpeptidase-like"/>
    <property type="match status" value="1"/>
</dbReference>
<dbReference type="PRINTS" id="PR00725">
    <property type="entry name" value="DADACBPTASE1"/>
</dbReference>
<dbReference type="PANTHER" id="PTHR21581:SF6">
    <property type="entry name" value="TRAFFICKING PROTEIN PARTICLE COMPLEX SUBUNIT 12"/>
    <property type="match status" value="1"/>
</dbReference>
<dbReference type="Pfam" id="PF00768">
    <property type="entry name" value="Peptidase_S11"/>
    <property type="match status" value="1"/>
</dbReference>
<dbReference type="GO" id="GO:0071555">
    <property type="term" value="P:cell wall organization"/>
    <property type="evidence" value="ECO:0007669"/>
    <property type="project" value="UniProtKB-KW"/>
</dbReference>
<comment type="similarity">
    <text evidence="1 9">Belongs to the peptidase S11 family.</text>
</comment>
<dbReference type="GO" id="GO:0006508">
    <property type="term" value="P:proteolysis"/>
    <property type="evidence" value="ECO:0007669"/>
    <property type="project" value="InterPro"/>
</dbReference>
<name>A0A0G1L8T3_9BACT</name>
<evidence type="ECO:0000256" key="1">
    <source>
        <dbReference type="ARBA" id="ARBA00007164"/>
    </source>
</evidence>
<feature type="active site" description="Proton acceptor" evidence="7">
    <location>
        <position position="112"/>
    </location>
</feature>
<evidence type="ECO:0000256" key="6">
    <source>
        <dbReference type="ARBA" id="ARBA00023316"/>
    </source>
</evidence>
<dbReference type="Gene3D" id="3.40.710.10">
    <property type="entry name" value="DD-peptidase/beta-lactamase superfamily"/>
    <property type="match status" value="1"/>
</dbReference>
<dbReference type="EMBL" id="LCKF01000002">
    <property type="protein sequence ID" value="KKT92371.1"/>
    <property type="molecule type" value="Genomic_DNA"/>
</dbReference>
<keyword evidence="2" id="KW-0732">Signal</keyword>
<feature type="active site" description="Acyl-ester intermediate" evidence="7">
    <location>
        <position position="109"/>
    </location>
</feature>
<evidence type="ECO:0000256" key="7">
    <source>
        <dbReference type="PIRSR" id="PIRSR618044-1"/>
    </source>
</evidence>
<dbReference type="PATRIC" id="fig|1618662.3.peg.49"/>
<proteinExistence type="inferred from homology"/>
<evidence type="ECO:0000256" key="9">
    <source>
        <dbReference type="RuleBase" id="RU004016"/>
    </source>
</evidence>
<evidence type="ECO:0000256" key="4">
    <source>
        <dbReference type="ARBA" id="ARBA00022960"/>
    </source>
</evidence>
<sequence length="317" mass="35049">MNIKWQSLFLVLLILVSLTLTRVGEKGAELASGKGENASSTEYEANLSYNRTSQTAVSDTVPPLVSKPPERNWSVLDPQINARAVLIQSLDEDFPFLHYRTYQTWSIASISKLMTAVVVLENFGENKKIPISQTAVLTEGVAGSLESGEVYSARDLLKIMLITSSNDAAVAFEEYGGRDKFIRFMNNKAGELGMKDTIFYDSSGLSAMNTSTANDLLLLTKYIVKEHPDIFNWTRLQNILVQPLNNDVSKSLLNIDWFSSDSGFLGGKTGTSPAAKQNLLEIVSMGKYRIVVIALGMDNRANEIPALLDWVKQAYTF</sequence>
<keyword evidence="11" id="KW-0121">Carboxypeptidase</keyword>
<dbReference type="InterPro" id="IPR018044">
    <property type="entry name" value="Peptidase_S11"/>
</dbReference>
<evidence type="ECO:0000256" key="3">
    <source>
        <dbReference type="ARBA" id="ARBA00022801"/>
    </source>
</evidence>
<feature type="domain" description="Peptidase S11 D-alanyl-D-alanine carboxypeptidase A N-terminal" evidence="10">
    <location>
        <begin position="102"/>
        <end position="298"/>
    </location>
</feature>
<dbReference type="AlphaFoldDB" id="A0A0G1L8T3"/>
<dbReference type="InterPro" id="IPR001967">
    <property type="entry name" value="Peptidase_S11_N"/>
</dbReference>
<feature type="active site" evidence="7">
    <location>
        <position position="164"/>
    </location>
</feature>
<organism evidence="11 12">
    <name type="scientific">Candidatus Jorgensenbacteria bacterium GW2011_GWA2_45_13</name>
    <dbReference type="NCBI Taxonomy" id="1618662"/>
    <lineage>
        <taxon>Bacteria</taxon>
        <taxon>Candidatus Joergenseniibacteriota</taxon>
    </lineage>
</organism>
<evidence type="ECO:0000313" key="12">
    <source>
        <dbReference type="Proteomes" id="UP000033966"/>
    </source>
</evidence>
<comment type="caution">
    <text evidence="11">The sequence shown here is derived from an EMBL/GenBank/DDBJ whole genome shotgun (WGS) entry which is preliminary data.</text>
</comment>
<protein>
    <submittedName>
        <fullName evidence="11">Serine-type D-Ala-D-Ala carboxypeptidase</fullName>
    </submittedName>
</protein>
<keyword evidence="4" id="KW-0133">Cell shape</keyword>
<gene>
    <name evidence="11" type="ORF">UW92_C0002G0015</name>
</gene>
<dbReference type="Proteomes" id="UP000033966">
    <property type="component" value="Unassembled WGS sequence"/>
</dbReference>